<evidence type="ECO:0000313" key="1">
    <source>
        <dbReference type="EMBL" id="BBZ61907.1"/>
    </source>
</evidence>
<organism evidence="1 2">
    <name type="scientific">Mycolicibacterium monacense</name>
    <name type="common">Mycobacterium monacense</name>
    <dbReference type="NCBI Taxonomy" id="85693"/>
    <lineage>
        <taxon>Bacteria</taxon>
        <taxon>Bacillati</taxon>
        <taxon>Actinomycetota</taxon>
        <taxon>Actinomycetes</taxon>
        <taxon>Mycobacteriales</taxon>
        <taxon>Mycobacteriaceae</taxon>
        <taxon>Mycolicibacterium</taxon>
    </lineage>
</organism>
<evidence type="ECO:0000313" key="2">
    <source>
        <dbReference type="Proteomes" id="UP000466039"/>
    </source>
</evidence>
<gene>
    <name evidence="1" type="ORF">MMON_32080</name>
</gene>
<evidence type="ECO:0008006" key="3">
    <source>
        <dbReference type="Google" id="ProtNLM"/>
    </source>
</evidence>
<keyword evidence="2" id="KW-1185">Reference proteome</keyword>
<reference evidence="1 2" key="1">
    <citation type="journal article" date="2019" name="Emerg. Microbes Infect.">
        <title>Comprehensive subspecies identification of 175 nontuberculous mycobacteria species based on 7547 genomic profiles.</title>
        <authorList>
            <person name="Matsumoto Y."/>
            <person name="Kinjo T."/>
            <person name="Motooka D."/>
            <person name="Nabeya D."/>
            <person name="Jung N."/>
            <person name="Uechi K."/>
            <person name="Horii T."/>
            <person name="Iida T."/>
            <person name="Fujita J."/>
            <person name="Nakamura S."/>
        </authorList>
    </citation>
    <scope>NUCLEOTIDE SEQUENCE [LARGE SCALE GENOMIC DNA]</scope>
    <source>
        <strain evidence="1 2">JCM 15658</strain>
    </source>
</reference>
<sequence length="52" mass="5775">MAQTQQSPAHQECPDCHALTADLAAHKQWHSRLVHDIATAVDKDAKRRMGAQ</sequence>
<dbReference type="RefSeq" id="WP_165607520.1">
    <property type="nucleotide sequence ID" value="NZ_AP022617.1"/>
</dbReference>
<dbReference type="Proteomes" id="UP000466039">
    <property type="component" value="Chromosome"/>
</dbReference>
<proteinExistence type="predicted"/>
<name>A0AAD1IYB1_MYCMB</name>
<dbReference type="EMBL" id="AP022617">
    <property type="protein sequence ID" value="BBZ61907.1"/>
    <property type="molecule type" value="Genomic_DNA"/>
</dbReference>
<accession>A0AAD1IYB1</accession>
<dbReference type="AlphaFoldDB" id="A0AAD1IYB1"/>
<protein>
    <recommendedName>
        <fullName evidence="3">C2H2-type domain-containing protein</fullName>
    </recommendedName>
</protein>